<accession>A0A976IL63</accession>
<dbReference type="RefSeq" id="XP_067823319.1">
    <property type="nucleotide sequence ID" value="XM_067966414.1"/>
</dbReference>
<dbReference type="OrthoDB" id="6362633at2759"/>
<proteinExistence type="predicted"/>
<organism evidence="2 3">
    <name type="scientific">Bremia lactucae</name>
    <name type="common">Lettuce downy mildew</name>
    <dbReference type="NCBI Taxonomy" id="4779"/>
    <lineage>
        <taxon>Eukaryota</taxon>
        <taxon>Sar</taxon>
        <taxon>Stramenopiles</taxon>
        <taxon>Oomycota</taxon>
        <taxon>Peronosporomycetes</taxon>
        <taxon>Peronosporales</taxon>
        <taxon>Peronosporaceae</taxon>
        <taxon>Bremia</taxon>
    </lineage>
</organism>
<dbReference type="GeneID" id="94352085"/>
<comment type="caution">
    <text evidence="2">The sequence shown here is derived from an EMBL/GenBank/DDBJ whole genome shotgun (WGS) entry which is preliminary data.</text>
</comment>
<reference evidence="2 3" key="1">
    <citation type="journal article" date="2021" name="Genome Biol.">
        <title>AFLAP: assembly-free linkage analysis pipeline using k-mers from genome sequencing data.</title>
        <authorList>
            <person name="Fletcher K."/>
            <person name="Zhang L."/>
            <person name="Gil J."/>
            <person name="Han R."/>
            <person name="Cavanaugh K."/>
            <person name="Michelmore R."/>
        </authorList>
    </citation>
    <scope>NUCLEOTIDE SEQUENCE [LARGE SCALE GENOMIC DNA]</scope>
    <source>
        <strain evidence="2 3">SF5</strain>
    </source>
</reference>
<dbReference type="Proteomes" id="UP000294530">
    <property type="component" value="Unassembled WGS sequence"/>
</dbReference>
<evidence type="ECO:0000256" key="1">
    <source>
        <dbReference type="SAM" id="MobiDB-lite"/>
    </source>
</evidence>
<dbReference type="KEGG" id="blac:94352085"/>
<dbReference type="EMBL" id="SHOA02000005">
    <property type="protein sequence ID" value="TDH73821.1"/>
    <property type="molecule type" value="Genomic_DNA"/>
</dbReference>
<evidence type="ECO:0000313" key="3">
    <source>
        <dbReference type="Proteomes" id="UP000294530"/>
    </source>
</evidence>
<sequence length="489" mass="54095">MTDSKTFDLFDGLPLDYNFLEGGRDSSSGVSLNAEGSNSSFNEASSTSTAYVMLDDQMLLDSDVPSSSPTNMMAPKSEGEDLLTPLNFSFNPNVSTAMGTNYRVAPQHKHKRVRSNPDILQGLGIATMAPSVITQPALPPHRLEFTQQHNVMSLGLDQIEPLTDPVQLVGIASSHGESFQEMDEFLKDLSWTELNNEHKRTPSQLVTVNGNGYPSTGALPVDYRTQRIQEGVNELKMKRKRPVNHHIRHHSNPVNLLYNLDQFRVLAQQNKEQRLVPLQVHQQAQQNINPNQGYSIPIANYLDSTSFLALPQINVQQVQFQVPPEIASGATISLHGRRSSLGSNLPPRAAARSRTHRSSGLSMDMSQMNLDFLSVLEEPNMTGLASQRSPERNSSSPSASSSGSKKISLDDINKKMYKCGRCGQPKVGHICTMPDQRNNWTQADLEVTKGLKVTRVNCHILPVKTRWVMMCEDHEPMQLLAKGSAESEG</sequence>
<name>A0A976IL63_BRELC</name>
<feature type="region of interest" description="Disordered" evidence="1">
    <location>
        <begin position="334"/>
        <end position="363"/>
    </location>
</feature>
<feature type="region of interest" description="Disordered" evidence="1">
    <location>
        <begin position="381"/>
        <end position="407"/>
    </location>
</feature>
<dbReference type="AlphaFoldDB" id="A0A976IL63"/>
<protein>
    <submittedName>
        <fullName evidence="2">Uncharacterized protein</fullName>
    </submittedName>
</protein>
<gene>
    <name evidence="2" type="ORF">CCR75_008362</name>
</gene>
<evidence type="ECO:0000313" key="2">
    <source>
        <dbReference type="EMBL" id="TDH73821.1"/>
    </source>
</evidence>
<keyword evidence="3" id="KW-1185">Reference proteome</keyword>
<feature type="compositionally biased region" description="Low complexity" evidence="1">
    <location>
        <begin position="385"/>
        <end position="406"/>
    </location>
</feature>